<gene>
    <name evidence="2" type="ORF">CASFOL_008809</name>
</gene>
<sequence>MFSCRWWLLTAVVLGGARRRRKGVARLAYFEGNKVRETKALISELCRQFYHLGWVSGTGGSITIKVHDDSIPKPQQLIGYVPLRRAEGKDDG</sequence>
<dbReference type="AlphaFoldDB" id="A0ABD3E033"/>
<name>A0ABD3E033_9LAMI</name>
<protein>
    <submittedName>
        <fullName evidence="2">Uncharacterized protein</fullName>
    </submittedName>
</protein>
<dbReference type="SUPFAM" id="SSF53639">
    <property type="entry name" value="AraD/HMP-PK domain-like"/>
    <property type="match status" value="1"/>
</dbReference>
<dbReference type="PANTHER" id="PTHR10640">
    <property type="entry name" value="METHYLTHIORIBULOSE-1-PHOSPHATE DEHYDRATASE"/>
    <property type="match status" value="1"/>
</dbReference>
<proteinExistence type="predicted"/>
<dbReference type="Gene3D" id="3.40.225.10">
    <property type="entry name" value="Class II aldolase/adducin N-terminal domain"/>
    <property type="match status" value="1"/>
</dbReference>
<organism evidence="2 3">
    <name type="scientific">Castilleja foliolosa</name>
    <dbReference type="NCBI Taxonomy" id="1961234"/>
    <lineage>
        <taxon>Eukaryota</taxon>
        <taxon>Viridiplantae</taxon>
        <taxon>Streptophyta</taxon>
        <taxon>Embryophyta</taxon>
        <taxon>Tracheophyta</taxon>
        <taxon>Spermatophyta</taxon>
        <taxon>Magnoliopsida</taxon>
        <taxon>eudicotyledons</taxon>
        <taxon>Gunneridae</taxon>
        <taxon>Pentapetalae</taxon>
        <taxon>asterids</taxon>
        <taxon>lamiids</taxon>
        <taxon>Lamiales</taxon>
        <taxon>Orobanchaceae</taxon>
        <taxon>Pedicularideae</taxon>
        <taxon>Castillejinae</taxon>
        <taxon>Castilleja</taxon>
    </lineage>
</organism>
<feature type="chain" id="PRO_5044850045" evidence="1">
    <location>
        <begin position="20"/>
        <end position="92"/>
    </location>
</feature>
<dbReference type="Proteomes" id="UP001632038">
    <property type="component" value="Unassembled WGS sequence"/>
</dbReference>
<comment type="caution">
    <text evidence="2">The sequence shown here is derived from an EMBL/GenBank/DDBJ whole genome shotgun (WGS) entry which is preliminary data.</text>
</comment>
<accession>A0ABD3E033</accession>
<evidence type="ECO:0000313" key="3">
    <source>
        <dbReference type="Proteomes" id="UP001632038"/>
    </source>
</evidence>
<dbReference type="PANTHER" id="PTHR10640:SF7">
    <property type="entry name" value="METHYLTHIORIBULOSE-1-PHOSPHATE DEHYDRATASE"/>
    <property type="match status" value="1"/>
</dbReference>
<evidence type="ECO:0000256" key="1">
    <source>
        <dbReference type="SAM" id="SignalP"/>
    </source>
</evidence>
<dbReference type="EMBL" id="JAVIJP010000009">
    <property type="protein sequence ID" value="KAL3647841.1"/>
    <property type="molecule type" value="Genomic_DNA"/>
</dbReference>
<evidence type="ECO:0000313" key="2">
    <source>
        <dbReference type="EMBL" id="KAL3647841.1"/>
    </source>
</evidence>
<feature type="signal peptide" evidence="1">
    <location>
        <begin position="1"/>
        <end position="19"/>
    </location>
</feature>
<keyword evidence="1" id="KW-0732">Signal</keyword>
<reference evidence="3" key="1">
    <citation type="journal article" date="2024" name="IScience">
        <title>Strigolactones Initiate the Formation of Haustorium-like Structures in Castilleja.</title>
        <authorList>
            <person name="Buerger M."/>
            <person name="Peterson D."/>
            <person name="Chory J."/>
        </authorList>
    </citation>
    <scope>NUCLEOTIDE SEQUENCE [LARGE SCALE GENOMIC DNA]</scope>
</reference>
<dbReference type="InterPro" id="IPR036409">
    <property type="entry name" value="Aldolase_II/adducin_N_sf"/>
</dbReference>
<keyword evidence="3" id="KW-1185">Reference proteome</keyword>